<reference evidence="2 3" key="1">
    <citation type="submission" date="2020-03" db="EMBL/GenBank/DDBJ databases">
        <title>Dissostichus mawsoni Genome sequencing and assembly.</title>
        <authorList>
            <person name="Park H."/>
        </authorList>
    </citation>
    <scope>NUCLEOTIDE SEQUENCE [LARGE SCALE GENOMIC DNA]</scope>
    <source>
        <strain evidence="2">DM0001</strain>
        <tissue evidence="2">Muscle</tissue>
    </source>
</reference>
<accession>A0A7J5ZFC6</accession>
<evidence type="ECO:0000313" key="2">
    <source>
        <dbReference type="EMBL" id="KAF3859068.1"/>
    </source>
</evidence>
<evidence type="ECO:0000256" key="1">
    <source>
        <dbReference type="SAM" id="MobiDB-lite"/>
    </source>
</evidence>
<protein>
    <submittedName>
        <fullName evidence="2">Uncharacterized protein</fullName>
    </submittedName>
</protein>
<dbReference type="AlphaFoldDB" id="A0A7J5ZFC6"/>
<organism evidence="2 3">
    <name type="scientific">Dissostichus mawsoni</name>
    <name type="common">Antarctic cod</name>
    <dbReference type="NCBI Taxonomy" id="36200"/>
    <lineage>
        <taxon>Eukaryota</taxon>
        <taxon>Metazoa</taxon>
        <taxon>Chordata</taxon>
        <taxon>Craniata</taxon>
        <taxon>Vertebrata</taxon>
        <taxon>Euteleostomi</taxon>
        <taxon>Actinopterygii</taxon>
        <taxon>Neopterygii</taxon>
        <taxon>Teleostei</taxon>
        <taxon>Neoteleostei</taxon>
        <taxon>Acanthomorphata</taxon>
        <taxon>Eupercaria</taxon>
        <taxon>Perciformes</taxon>
        <taxon>Notothenioidei</taxon>
        <taxon>Nototheniidae</taxon>
        <taxon>Dissostichus</taxon>
    </lineage>
</organism>
<gene>
    <name evidence="2" type="ORF">F7725_021467</name>
</gene>
<dbReference type="EMBL" id="JAAKFY010000003">
    <property type="protein sequence ID" value="KAF3859068.1"/>
    <property type="molecule type" value="Genomic_DNA"/>
</dbReference>
<evidence type="ECO:0000313" key="3">
    <source>
        <dbReference type="Proteomes" id="UP000518266"/>
    </source>
</evidence>
<proteinExistence type="predicted"/>
<sequence>MSQKRGGENTAAALVNDVAPVQQLTTTQLPSVVRQGQRDIQGKPCVCMATSPQTLQEECSVRGETRTKISGLLKQAKKARTVFGLLCAKALFGPCEAVAKVLQGEKSTAAGALECVKALKRRVHALRNEKAMEEILNKTSAAAHDLKMPDPAGSRHNRG</sequence>
<keyword evidence="3" id="KW-1185">Reference proteome</keyword>
<feature type="region of interest" description="Disordered" evidence="1">
    <location>
        <begin position="140"/>
        <end position="159"/>
    </location>
</feature>
<dbReference type="Proteomes" id="UP000518266">
    <property type="component" value="Unassembled WGS sequence"/>
</dbReference>
<comment type="caution">
    <text evidence="2">The sequence shown here is derived from an EMBL/GenBank/DDBJ whole genome shotgun (WGS) entry which is preliminary data.</text>
</comment>
<name>A0A7J5ZFC6_DISMA</name>